<evidence type="ECO:0000256" key="2">
    <source>
        <dbReference type="ARBA" id="ARBA00005417"/>
    </source>
</evidence>
<name>A0A0R1MC48_9LACO</name>
<evidence type="ECO:0000256" key="8">
    <source>
        <dbReference type="ARBA" id="ARBA00023136"/>
    </source>
</evidence>
<evidence type="ECO:0000256" key="5">
    <source>
        <dbReference type="ARBA" id="ARBA00022741"/>
    </source>
</evidence>
<keyword evidence="3" id="KW-0813">Transport</keyword>
<keyword evidence="5" id="KW-0547">Nucleotide-binding</keyword>
<dbReference type="InterPro" id="IPR027417">
    <property type="entry name" value="P-loop_NTPase"/>
</dbReference>
<keyword evidence="8" id="KW-0472">Membrane</keyword>
<gene>
    <name evidence="10" type="ORF">FD46_GL000829</name>
</gene>
<dbReference type="EMBL" id="AZEH01000025">
    <property type="protein sequence ID" value="KRL05417.1"/>
    <property type="molecule type" value="Genomic_DNA"/>
</dbReference>
<dbReference type="SMART" id="SM00382">
    <property type="entry name" value="AAA"/>
    <property type="match status" value="2"/>
</dbReference>
<organism evidence="10 11">
    <name type="scientific">Liquorilactobacillus oeni DSM 19972</name>
    <dbReference type="NCBI Taxonomy" id="1423777"/>
    <lineage>
        <taxon>Bacteria</taxon>
        <taxon>Bacillati</taxon>
        <taxon>Bacillota</taxon>
        <taxon>Bacilli</taxon>
        <taxon>Lactobacillales</taxon>
        <taxon>Lactobacillaceae</taxon>
        <taxon>Liquorilactobacillus</taxon>
    </lineage>
</organism>
<evidence type="ECO:0000256" key="6">
    <source>
        <dbReference type="ARBA" id="ARBA00022840"/>
    </source>
</evidence>
<protein>
    <submittedName>
        <fullName evidence="10">ABC transporter ATP-binding protein</fullName>
    </submittedName>
</protein>
<dbReference type="PANTHER" id="PTHR43553:SF27">
    <property type="entry name" value="ENERGY-COUPLING FACTOR TRANSPORTER ATP-BINDING PROTEIN ECFA2"/>
    <property type="match status" value="1"/>
</dbReference>
<keyword evidence="6 10" id="KW-0067">ATP-binding</keyword>
<feature type="domain" description="ABC transporter" evidence="9">
    <location>
        <begin position="254"/>
        <end position="473"/>
    </location>
</feature>
<dbReference type="InterPro" id="IPR003439">
    <property type="entry name" value="ABC_transporter-like_ATP-bd"/>
</dbReference>
<comment type="subcellular location">
    <subcellularLocation>
        <location evidence="1">Cell membrane</location>
        <topology evidence="1">Peripheral membrane protein</topology>
    </subcellularLocation>
</comment>
<dbReference type="GO" id="GO:0016887">
    <property type="term" value="F:ATP hydrolysis activity"/>
    <property type="evidence" value="ECO:0007669"/>
    <property type="project" value="InterPro"/>
</dbReference>
<comment type="similarity">
    <text evidence="2">Belongs to the ABC transporter superfamily.</text>
</comment>
<dbReference type="OrthoDB" id="501320at2"/>
<evidence type="ECO:0000313" key="10">
    <source>
        <dbReference type="EMBL" id="KRL05417.1"/>
    </source>
</evidence>
<evidence type="ECO:0000256" key="1">
    <source>
        <dbReference type="ARBA" id="ARBA00004202"/>
    </source>
</evidence>
<evidence type="ECO:0000313" key="11">
    <source>
        <dbReference type="Proteomes" id="UP000051686"/>
    </source>
</evidence>
<dbReference type="STRING" id="1423777.FD46_GL000829"/>
<dbReference type="CDD" id="cd03225">
    <property type="entry name" value="ABC_cobalt_CbiO_domain1"/>
    <property type="match status" value="2"/>
</dbReference>
<keyword evidence="7" id="KW-1278">Translocase</keyword>
<dbReference type="PROSITE" id="PS50893">
    <property type="entry name" value="ABC_TRANSPORTER_2"/>
    <property type="match status" value="2"/>
</dbReference>
<evidence type="ECO:0000256" key="7">
    <source>
        <dbReference type="ARBA" id="ARBA00022967"/>
    </source>
</evidence>
<feature type="domain" description="ABC transporter" evidence="9">
    <location>
        <begin position="4"/>
        <end position="244"/>
    </location>
</feature>
<dbReference type="InterPro" id="IPR017871">
    <property type="entry name" value="ABC_transporter-like_CS"/>
</dbReference>
<dbReference type="GO" id="GO:0042626">
    <property type="term" value="F:ATPase-coupled transmembrane transporter activity"/>
    <property type="evidence" value="ECO:0007669"/>
    <property type="project" value="TreeGrafter"/>
</dbReference>
<sequence length="473" mass="53245">MAQLEITDLNFTYSNQQALLFNNFNFSLKAGSFNLLVGPSGSGKSTLFKLMSGLYPQYGGQKTNGAVLLNGQDVSEVVPFERARHIALLFQNPSRQFAMQTVEEQLIFALENLRIPIQEIPRRITAVLTQLKLASFRKRKLLTLSGGEQQRVALATVLAMDSDIILLDEPFANVDNANRTALLHELKLLQQQQHKTIMISDHETTGYIDRADHVYQLKTPTSSLKELSLNILKAQPPKTFVHTDPAIIKRNDKLSWKKLSLAAGKKQLLVKNNFSLQEGTLGLLSGDNGVGKSTLFAALCHQKRYTGTVYYQGKASEKVRLRKWAKIVANVFQNSTDQFVKIHVNEEIQLSQKNSLHPEYWNPSRIKNATEKLQLLQLKEQVCYQLSGGQQKKLQVLSILIMSQPIMLLDEPFAGLDPQSLHEILLLIKETVTALHLSVLVISHQRIGVTSFMDYEVHLENKILQLTGDHNES</sequence>
<dbReference type="GO" id="GO:0005524">
    <property type="term" value="F:ATP binding"/>
    <property type="evidence" value="ECO:0007669"/>
    <property type="project" value="UniProtKB-KW"/>
</dbReference>
<reference evidence="10 11" key="1">
    <citation type="journal article" date="2015" name="Genome Announc.">
        <title>Expanding the biotechnology potential of lactobacilli through comparative genomics of 213 strains and associated genera.</title>
        <authorList>
            <person name="Sun Z."/>
            <person name="Harris H.M."/>
            <person name="McCann A."/>
            <person name="Guo C."/>
            <person name="Argimon S."/>
            <person name="Zhang W."/>
            <person name="Yang X."/>
            <person name="Jeffery I.B."/>
            <person name="Cooney J.C."/>
            <person name="Kagawa T.F."/>
            <person name="Liu W."/>
            <person name="Song Y."/>
            <person name="Salvetti E."/>
            <person name="Wrobel A."/>
            <person name="Rasinkangas P."/>
            <person name="Parkhill J."/>
            <person name="Rea M.C."/>
            <person name="O'Sullivan O."/>
            <person name="Ritari J."/>
            <person name="Douillard F.P."/>
            <person name="Paul Ross R."/>
            <person name="Yang R."/>
            <person name="Briner A.E."/>
            <person name="Felis G.E."/>
            <person name="de Vos W.M."/>
            <person name="Barrangou R."/>
            <person name="Klaenhammer T.R."/>
            <person name="Caufield P.W."/>
            <person name="Cui Y."/>
            <person name="Zhang H."/>
            <person name="O'Toole P.W."/>
        </authorList>
    </citation>
    <scope>NUCLEOTIDE SEQUENCE [LARGE SCALE GENOMIC DNA]</scope>
    <source>
        <strain evidence="10 11">DSM 19972</strain>
    </source>
</reference>
<proteinExistence type="inferred from homology"/>
<dbReference type="SUPFAM" id="SSF52540">
    <property type="entry name" value="P-loop containing nucleoside triphosphate hydrolases"/>
    <property type="match status" value="2"/>
</dbReference>
<dbReference type="AlphaFoldDB" id="A0A0R1MC48"/>
<keyword evidence="11" id="KW-1185">Reference proteome</keyword>
<dbReference type="PATRIC" id="fig|1423777.3.peg.852"/>
<comment type="caution">
    <text evidence="10">The sequence shown here is derived from an EMBL/GenBank/DDBJ whole genome shotgun (WGS) entry which is preliminary data.</text>
</comment>
<evidence type="ECO:0000256" key="4">
    <source>
        <dbReference type="ARBA" id="ARBA00022475"/>
    </source>
</evidence>
<dbReference type="InterPro" id="IPR050095">
    <property type="entry name" value="ECF_ABC_transporter_ATP-bd"/>
</dbReference>
<keyword evidence="4" id="KW-1003">Cell membrane</keyword>
<dbReference type="PANTHER" id="PTHR43553">
    <property type="entry name" value="HEAVY METAL TRANSPORTER"/>
    <property type="match status" value="1"/>
</dbReference>
<dbReference type="Gene3D" id="3.40.50.300">
    <property type="entry name" value="P-loop containing nucleotide triphosphate hydrolases"/>
    <property type="match status" value="2"/>
</dbReference>
<evidence type="ECO:0000256" key="3">
    <source>
        <dbReference type="ARBA" id="ARBA00022448"/>
    </source>
</evidence>
<dbReference type="InterPro" id="IPR003593">
    <property type="entry name" value="AAA+_ATPase"/>
</dbReference>
<evidence type="ECO:0000259" key="9">
    <source>
        <dbReference type="PROSITE" id="PS50893"/>
    </source>
</evidence>
<dbReference type="Proteomes" id="UP000051686">
    <property type="component" value="Unassembled WGS sequence"/>
</dbReference>
<dbReference type="InterPro" id="IPR015856">
    <property type="entry name" value="ABC_transpr_CbiO/EcfA_su"/>
</dbReference>
<dbReference type="Pfam" id="PF00005">
    <property type="entry name" value="ABC_tran"/>
    <property type="match status" value="2"/>
</dbReference>
<dbReference type="GO" id="GO:0043190">
    <property type="term" value="C:ATP-binding cassette (ABC) transporter complex"/>
    <property type="evidence" value="ECO:0007669"/>
    <property type="project" value="TreeGrafter"/>
</dbReference>
<dbReference type="RefSeq" id="WP_057895762.1">
    <property type="nucleotide sequence ID" value="NZ_AZEH01000025.1"/>
</dbReference>
<dbReference type="PROSITE" id="PS00211">
    <property type="entry name" value="ABC_TRANSPORTER_1"/>
    <property type="match status" value="2"/>
</dbReference>
<accession>A0A0R1MC48</accession>